<keyword evidence="1" id="KW-0732">Signal</keyword>
<evidence type="ECO:0000313" key="2">
    <source>
        <dbReference type="EMBL" id="QIS08879.1"/>
    </source>
</evidence>
<keyword evidence="3" id="KW-1185">Reference proteome</keyword>
<evidence type="ECO:0000313" key="3">
    <source>
        <dbReference type="Proteomes" id="UP000503540"/>
    </source>
</evidence>
<dbReference type="RefSeq" id="WP_167472057.1">
    <property type="nucleotide sequence ID" value="NZ_CP046172.1"/>
</dbReference>
<protein>
    <submittedName>
        <fullName evidence="2">Uncharacterized protein</fullName>
    </submittedName>
</protein>
<evidence type="ECO:0000256" key="1">
    <source>
        <dbReference type="SAM" id="SignalP"/>
    </source>
</evidence>
<dbReference type="Proteomes" id="UP000503540">
    <property type="component" value="Chromosome"/>
</dbReference>
<feature type="signal peptide" evidence="1">
    <location>
        <begin position="1"/>
        <end position="20"/>
    </location>
</feature>
<dbReference type="EMBL" id="CP046172">
    <property type="protein sequence ID" value="QIS08879.1"/>
    <property type="molecule type" value="Genomic_DNA"/>
</dbReference>
<proteinExistence type="predicted"/>
<dbReference type="AlphaFoldDB" id="A0A6G9Y6Q5"/>
<gene>
    <name evidence="2" type="ORF">F5544_04830</name>
</gene>
<organism evidence="2 3">
    <name type="scientific">Nocardia arthritidis</name>
    <dbReference type="NCBI Taxonomy" id="228602"/>
    <lineage>
        <taxon>Bacteria</taxon>
        <taxon>Bacillati</taxon>
        <taxon>Actinomycetota</taxon>
        <taxon>Actinomycetes</taxon>
        <taxon>Mycobacteriales</taxon>
        <taxon>Nocardiaceae</taxon>
        <taxon>Nocardia</taxon>
    </lineage>
</organism>
<dbReference type="KEGG" id="nah:F5544_04830"/>
<accession>A0A6G9Y6Q5</accession>
<name>A0A6G9Y6Q5_9NOCA</name>
<feature type="chain" id="PRO_5039555025" evidence="1">
    <location>
        <begin position="21"/>
        <end position="130"/>
    </location>
</feature>
<reference evidence="2 3" key="1">
    <citation type="journal article" date="2019" name="ACS Chem. Biol.">
        <title>Identification and Mobilization of a Cryptic Antibiotic Biosynthesis Gene Locus from a Human-Pathogenic Nocardia Isolate.</title>
        <authorList>
            <person name="Herisse M."/>
            <person name="Ishida K."/>
            <person name="Porter J.L."/>
            <person name="Howden B."/>
            <person name="Hertweck C."/>
            <person name="Stinear T.P."/>
            <person name="Pidot S.J."/>
        </authorList>
    </citation>
    <scope>NUCLEOTIDE SEQUENCE [LARGE SCALE GENOMIC DNA]</scope>
    <source>
        <strain evidence="2 3">AUSMDU00012717</strain>
    </source>
</reference>
<sequence>MRIRNAVTVIGIAAGGALMAAVGAGDAAAIELHGPKPVGVNSTIRLSHEDTVELSKSKLAAVLSVPLAGGLYKLDPDSTIPDNPRFTNRLVTFADVVGEAAAAPNGSVDILLVDPAQWRGSGVAVEQFLN</sequence>